<gene>
    <name evidence="7" type="ORF">POPTR_005G189100</name>
</gene>
<dbReference type="Proteomes" id="UP000006729">
    <property type="component" value="Chromosome 5"/>
</dbReference>
<evidence type="ECO:0000256" key="4">
    <source>
        <dbReference type="ARBA" id="ARBA00022989"/>
    </source>
</evidence>
<dbReference type="InterPro" id="IPR001757">
    <property type="entry name" value="P_typ_ATPase"/>
</dbReference>
<proteinExistence type="predicted"/>
<dbReference type="Gene3D" id="1.20.1110.10">
    <property type="entry name" value="Calcium-transporting ATPase, transmembrane domain"/>
    <property type="match status" value="1"/>
</dbReference>
<dbReference type="SUPFAM" id="SSF81665">
    <property type="entry name" value="Calcium ATPase, transmembrane domain M"/>
    <property type="match status" value="1"/>
</dbReference>
<evidence type="ECO:0000256" key="6">
    <source>
        <dbReference type="SAM" id="Phobius"/>
    </source>
</evidence>
<reference evidence="7 8" key="1">
    <citation type="journal article" date="2006" name="Science">
        <title>The genome of black cottonwood, Populus trichocarpa (Torr. &amp; Gray).</title>
        <authorList>
            <person name="Tuskan G.A."/>
            <person name="Difazio S."/>
            <person name="Jansson S."/>
            <person name="Bohlmann J."/>
            <person name="Grigoriev I."/>
            <person name="Hellsten U."/>
            <person name="Putnam N."/>
            <person name="Ralph S."/>
            <person name="Rombauts S."/>
            <person name="Salamov A."/>
            <person name="Schein J."/>
            <person name="Sterck L."/>
            <person name="Aerts A."/>
            <person name="Bhalerao R.R."/>
            <person name="Bhalerao R.P."/>
            <person name="Blaudez D."/>
            <person name="Boerjan W."/>
            <person name="Brun A."/>
            <person name="Brunner A."/>
            <person name="Busov V."/>
            <person name="Campbell M."/>
            <person name="Carlson J."/>
            <person name="Chalot M."/>
            <person name="Chapman J."/>
            <person name="Chen G.L."/>
            <person name="Cooper D."/>
            <person name="Coutinho P.M."/>
            <person name="Couturier J."/>
            <person name="Covert S."/>
            <person name="Cronk Q."/>
            <person name="Cunningham R."/>
            <person name="Davis J."/>
            <person name="Degroeve S."/>
            <person name="Dejardin A."/>
            <person name="Depamphilis C."/>
            <person name="Detter J."/>
            <person name="Dirks B."/>
            <person name="Dubchak I."/>
            <person name="Duplessis S."/>
            <person name="Ehlting J."/>
            <person name="Ellis B."/>
            <person name="Gendler K."/>
            <person name="Goodstein D."/>
            <person name="Gribskov M."/>
            <person name="Grimwood J."/>
            <person name="Groover A."/>
            <person name="Gunter L."/>
            <person name="Hamberger B."/>
            <person name="Heinze B."/>
            <person name="Helariutta Y."/>
            <person name="Henrissat B."/>
            <person name="Holligan D."/>
            <person name="Holt R."/>
            <person name="Huang W."/>
            <person name="Islam-Faridi N."/>
            <person name="Jones S."/>
            <person name="Jones-Rhoades M."/>
            <person name="Jorgensen R."/>
            <person name="Joshi C."/>
            <person name="Kangasjarvi J."/>
            <person name="Karlsson J."/>
            <person name="Kelleher C."/>
            <person name="Kirkpatrick R."/>
            <person name="Kirst M."/>
            <person name="Kohler A."/>
            <person name="Kalluri U."/>
            <person name="Larimer F."/>
            <person name="Leebens-Mack J."/>
            <person name="Leple J.C."/>
            <person name="Locascio P."/>
            <person name="Lou Y."/>
            <person name="Lucas S."/>
            <person name="Martin F."/>
            <person name="Montanini B."/>
            <person name="Napoli C."/>
            <person name="Nelson D.R."/>
            <person name="Nelson C."/>
            <person name="Nieminen K."/>
            <person name="Nilsson O."/>
            <person name="Pereda V."/>
            <person name="Peter G."/>
            <person name="Philippe R."/>
            <person name="Pilate G."/>
            <person name="Poliakov A."/>
            <person name="Razumovskaya J."/>
            <person name="Richardson P."/>
            <person name="Rinaldi C."/>
            <person name="Ritland K."/>
            <person name="Rouze P."/>
            <person name="Ryaboy D."/>
            <person name="Schmutz J."/>
            <person name="Schrader J."/>
            <person name="Segerman B."/>
            <person name="Shin H."/>
            <person name="Siddiqui A."/>
            <person name="Sterky F."/>
            <person name="Terry A."/>
            <person name="Tsai C.J."/>
            <person name="Uberbacher E."/>
            <person name="Unneberg P."/>
            <person name="Vahala J."/>
            <person name="Wall K."/>
            <person name="Wessler S."/>
            <person name="Yang G."/>
            <person name="Yin T."/>
            <person name="Douglas C."/>
            <person name="Marra M."/>
            <person name="Sandberg G."/>
            <person name="Van de Peer Y."/>
            <person name="Rokhsar D."/>
        </authorList>
    </citation>
    <scope>NUCLEOTIDE SEQUENCE [LARGE SCALE GENOMIC DNA]</scope>
    <source>
        <strain evidence="8">cv. Nisqually</strain>
    </source>
</reference>
<comment type="subcellular location">
    <subcellularLocation>
        <location evidence="1">Membrane</location>
    </subcellularLocation>
</comment>
<evidence type="ECO:0000256" key="2">
    <source>
        <dbReference type="ARBA" id="ARBA00022692"/>
    </source>
</evidence>
<evidence type="ECO:0000313" key="8">
    <source>
        <dbReference type="Proteomes" id="UP000006729"/>
    </source>
</evidence>
<dbReference type="InParanoid" id="A0A2K2AIU6"/>
<evidence type="ECO:0000256" key="1">
    <source>
        <dbReference type="ARBA" id="ARBA00004370"/>
    </source>
</evidence>
<dbReference type="GO" id="GO:0016020">
    <property type="term" value="C:membrane"/>
    <property type="evidence" value="ECO:0007669"/>
    <property type="project" value="UniProtKB-SubCell"/>
</dbReference>
<dbReference type="PRINTS" id="PR00119">
    <property type="entry name" value="CATATPASE"/>
</dbReference>
<keyword evidence="3" id="KW-0460">Magnesium</keyword>
<name>A0A2K2AIU6_POPTR</name>
<dbReference type="PANTHER" id="PTHR42861">
    <property type="entry name" value="CALCIUM-TRANSPORTING ATPASE"/>
    <property type="match status" value="1"/>
</dbReference>
<feature type="transmembrane region" description="Helical" evidence="6">
    <location>
        <begin position="126"/>
        <end position="147"/>
    </location>
</feature>
<evidence type="ECO:0000313" key="7">
    <source>
        <dbReference type="EMBL" id="PNT37451.1"/>
    </source>
</evidence>
<dbReference type="InterPro" id="IPR023214">
    <property type="entry name" value="HAD_sf"/>
</dbReference>
<keyword evidence="4 6" id="KW-1133">Transmembrane helix</keyword>
<dbReference type="GO" id="GO:0016887">
    <property type="term" value="F:ATP hydrolysis activity"/>
    <property type="evidence" value="ECO:0007669"/>
    <property type="project" value="InterPro"/>
</dbReference>
<accession>A0A2K2AIU6</accession>
<dbReference type="GO" id="GO:0005524">
    <property type="term" value="F:ATP binding"/>
    <property type="evidence" value="ECO:0007669"/>
    <property type="project" value="InterPro"/>
</dbReference>
<protein>
    <submittedName>
        <fullName evidence="7">Uncharacterized protein</fullName>
    </submittedName>
</protein>
<evidence type="ECO:0000256" key="3">
    <source>
        <dbReference type="ARBA" id="ARBA00022842"/>
    </source>
</evidence>
<dbReference type="PRINTS" id="PR00120">
    <property type="entry name" value="HATPASE"/>
</dbReference>
<dbReference type="InterPro" id="IPR023298">
    <property type="entry name" value="ATPase_P-typ_TM_dom_sf"/>
</dbReference>
<keyword evidence="8" id="KW-1185">Reference proteome</keyword>
<evidence type="ECO:0000256" key="5">
    <source>
        <dbReference type="ARBA" id="ARBA00023136"/>
    </source>
</evidence>
<dbReference type="SUPFAM" id="SSF56784">
    <property type="entry name" value="HAD-like"/>
    <property type="match status" value="1"/>
</dbReference>
<keyword evidence="2 6" id="KW-0812">Transmembrane</keyword>
<dbReference type="AlphaFoldDB" id="A0A2K2AIU6"/>
<dbReference type="InterPro" id="IPR036412">
    <property type="entry name" value="HAD-like_sf"/>
</dbReference>
<sequence>MTGEGVKDAPALKKADIGIAAAKGTDVARGASDIVLAEPGLSVIVSSVLTSRAIFQRMKNYTIYAVSITIRIVLGFLILALIWKFDFSPFMVLIIAILNDGTIMTISKDRVKPSPLPDSWKHKEIFATGVNLGTYLALMTVVFFWNVHSSDFFSNYNKPYN</sequence>
<dbReference type="STRING" id="3694.A0A2K2AIU6"/>
<dbReference type="Gene3D" id="3.40.50.1000">
    <property type="entry name" value="HAD superfamily/HAD-like"/>
    <property type="match status" value="1"/>
</dbReference>
<feature type="transmembrane region" description="Helical" evidence="6">
    <location>
        <begin position="61"/>
        <end position="83"/>
    </location>
</feature>
<dbReference type="EMBL" id="CM009294">
    <property type="protein sequence ID" value="PNT37451.1"/>
    <property type="molecule type" value="Genomic_DNA"/>
</dbReference>
<organism evidence="7 8">
    <name type="scientific">Populus trichocarpa</name>
    <name type="common">Western balsam poplar</name>
    <name type="synonym">Populus balsamifera subsp. trichocarpa</name>
    <dbReference type="NCBI Taxonomy" id="3694"/>
    <lineage>
        <taxon>Eukaryota</taxon>
        <taxon>Viridiplantae</taxon>
        <taxon>Streptophyta</taxon>
        <taxon>Embryophyta</taxon>
        <taxon>Tracheophyta</taxon>
        <taxon>Spermatophyta</taxon>
        <taxon>Magnoliopsida</taxon>
        <taxon>eudicotyledons</taxon>
        <taxon>Gunneridae</taxon>
        <taxon>Pentapetalae</taxon>
        <taxon>rosids</taxon>
        <taxon>fabids</taxon>
        <taxon>Malpighiales</taxon>
        <taxon>Salicaceae</taxon>
        <taxon>Saliceae</taxon>
        <taxon>Populus</taxon>
    </lineage>
</organism>
<keyword evidence="5 6" id="KW-0472">Membrane</keyword>